<gene>
    <name evidence="5" type="ORF">SteCoe_20226</name>
</gene>
<dbReference type="EMBL" id="MPUH01000458">
    <property type="protein sequence ID" value="OMJ79705.1"/>
    <property type="molecule type" value="Genomic_DNA"/>
</dbReference>
<comment type="caution">
    <text evidence="5">The sequence shown here is derived from an EMBL/GenBank/DDBJ whole genome shotgun (WGS) entry which is preliminary data.</text>
</comment>
<evidence type="ECO:0000313" key="6">
    <source>
        <dbReference type="Proteomes" id="UP000187209"/>
    </source>
</evidence>
<keyword evidence="2" id="KW-0813">Transport</keyword>
<keyword evidence="3" id="KW-0175">Coiled coil</keyword>
<dbReference type="OrthoDB" id="286316at2759"/>
<dbReference type="Pfam" id="PF12624">
    <property type="entry name" value="VPS13_N"/>
    <property type="match status" value="1"/>
</dbReference>
<dbReference type="GO" id="GO:0045053">
    <property type="term" value="P:protein retention in Golgi apparatus"/>
    <property type="evidence" value="ECO:0007669"/>
    <property type="project" value="TreeGrafter"/>
</dbReference>
<dbReference type="InterPro" id="IPR026854">
    <property type="entry name" value="VPS13_N"/>
</dbReference>
<keyword evidence="6" id="KW-1185">Reference proteome</keyword>
<evidence type="ECO:0000256" key="2">
    <source>
        <dbReference type="ARBA" id="ARBA00022448"/>
    </source>
</evidence>
<protein>
    <recommendedName>
        <fullName evidence="4">Chorein N-terminal domain-containing protein</fullName>
    </recommendedName>
</protein>
<feature type="coiled-coil region" evidence="3">
    <location>
        <begin position="408"/>
        <end position="496"/>
    </location>
</feature>
<evidence type="ECO:0000256" key="3">
    <source>
        <dbReference type="SAM" id="Coils"/>
    </source>
</evidence>
<feature type="domain" description="Chorein N-terminal" evidence="4">
    <location>
        <begin position="2"/>
        <end position="495"/>
    </location>
</feature>
<name>A0A1R2BSZ5_9CILI</name>
<accession>A0A1R2BSZ5</accession>
<dbReference type="Proteomes" id="UP000187209">
    <property type="component" value="Unassembled WGS sequence"/>
</dbReference>
<evidence type="ECO:0000313" key="5">
    <source>
        <dbReference type="EMBL" id="OMJ79705.1"/>
    </source>
</evidence>
<evidence type="ECO:0000256" key="1">
    <source>
        <dbReference type="ARBA" id="ARBA00006545"/>
    </source>
</evidence>
<comment type="similarity">
    <text evidence="1">Belongs to the VPS13 family.</text>
</comment>
<dbReference type="InterPro" id="IPR026847">
    <property type="entry name" value="VPS13"/>
</dbReference>
<dbReference type="PANTHER" id="PTHR16166">
    <property type="entry name" value="VACUOLAR PROTEIN SORTING-ASSOCIATED PROTEIN VPS13"/>
    <property type="match status" value="1"/>
</dbReference>
<sequence length="2632" mass="302929">MEKVVSKILNKFLGDFVQNLDSENFDISLRKGKIELHDFKLKEDALHILGLPFTIVYGIIKNINIKIKWTKLNSSPLRISISGVHMLLVPNDPKTWEIDPEMIALSKFKTLKLKQFEAAQVKEITEAESEGGFLKRHILKIVDNIQLELKEVYIRYEHNLQGIEFTFGIFLKELLAQTCDENWDEKFNSDSKFCNKHIKITDFSVFFDHISGADGLDPDAKIDTRKRAGYRKGNTVGLSLPFRKGVSFDGMRNMSDVSRMDFISVKQDVIKDQERKDFFSYMPEMAGLEEDKIGKLENMINEWVFSERFEGIEHNYIIRPLTIDCKATICKDKKDHTYPLIHMDLLINNFKLNVYTGQIRLVTPFLEYFRLYKNFQAGVKNQMKERPLSLADKINYKTLYEQWIEYNTADKKKKAEKVELQMKAIENNSYVEEIIEIRREIINSINSQKMIDFKEKEIMKLSKKLDREKSLKKNQTKEKQEKSEKISKLLSNAKEEKKYWEGKQQDMNYETGETWTILSMVLTIEGWGIEYYNESQKMLETDCKTLSSVVSLANNNISIDFTMSKFDIINYYMASDYYPKIIDMERFEFFFALNPLKIELKSSDMYICLILPTLMKTFFGLKEALVGQNFGASGLIVKEKYSHLVKKGKSFIAQNVTKTGSSNKPLMISINTKAPVIIIPLDTHTKSTFLRLDFGDFRLASKICQENDIIYDNFDIEITNFSLHLVEEWKDLKLAGSNKKIYIIKPIKVALSLSKPRANALEGVEIKTKVDVSNVKFLIKPVTLSFFSNFIVLMKEIIPEKPKDKKKEIHAALISRVTNFLTNKFRAQKNPNPQRIEMNIKKFEMMIEEDEPFVKMEFKDILFEGIISEYKIAKYDIKVKTIRIFDMRKRTIFPKIATNPTLELVQNLRKDSYQMVLNIVRDPWKKLNDICLSMSDLRVYLGKDFLTELLKLGKYLKELKQFLRMIKPLTTNNRQERYYNDNDEYLRLSLHFQSVEIRVPADYSDEFSQMGNFTTTCTMIITRHAIIRSTFSDEKTLISKKNIKNTDELELILTHLMGEIKNSDHEAFSAKHLIQPSRVTIESKIEKDSLENLTINSLTLRIESICIFVGLRDITYLRILASTFSGFKDEIKKFTDEMDKLDEHISDKPKRKIMNLGIDADSIQITLLEDTSNSVASLFSCGMSNFSFQIAKCEPKTSIFGEFIWYVNYYNNILGCWEPLVEDMKLGMKVELDHEKKLVSLKTQDVLNVNFTHQFLVCVGKTLEKSRKTRSSWIEATHKKTKVFKHSDLEYVVYNKLKFPINVWLNIKENSKVHKVQESNTYSFFQHSIARLYTSANKKTKATLIINKIQIPASLAFSFSETKDKNNSVIIDKVSKSVLSGDFAGRSFKFLVNVFSAEGKRMIVFQSATLIGNNCDFDIKCRHSTGSIEIKAKTIVSVPVEWTYTGEVFHIIIDENAYNSNESTEIYVKKLYHVIIKPNRYITDNAEELLLIEISPKFHIVNLLHSGLNILNPDKSPLLLPLHGLIFLDPGKESILPVDPGSLYSFLITSLENSDEQPLSPLKHTASLKAVEKKSTETFTIPNSDVFVGIMGQNGANIRLSPSEKKYTLYKFYDQNYGEFELDLTDYKVANESDAKSILLTVSADYIVINKSRYCLQLENLDVPMNSIRYFSSKNKKFKLRMKDLDTKWSDKFRLNTIGVAGMVKVSMTEAFQKPQHILFGLVISQAPDPLINSSLISFTPRFLIWNLLSLPIFLKQNQIEGKVQDIVTVLPNTEDYKTPLEFNFNDYDKDKNIHISADMINWSGAFSLENIEDFQVKVHSQKTESEKKLNVFKTQWYMPSDKKPFRFIRVLISSSDEATIHIAFLSPKDPDFRIVNKTNEAIMYKQLGVIGDYHEINADSVEYWAWEDHLAKVKKLQLSLLQDSQIYSIEKIKEYQKRKLGPYEVSIEVNDVTRELIIQHPRDKVLEEMLLNEDEKNEYKEVIWKKSLSVPQKKISQNTTSDLFNKSENTSLNTISSIFKSVTSKLEVNIDFYGIGVSIFSKSNHELFYISMQGLQAELNLSTNIMRFQKQVNIKSYVVLKHFQIDSSDSNPNLFAVIMSPMKFSKENTKDDDAEGKTDPEVDFLMFGLDMFNISKKDPEGKFIPAMTKIESLELVMQKMQIKLNEEVIYKLMELKDYPKALKINPKNRKLLDMSPFSTKLPVLHYEKASVLTKIYFRFVKLGVLSISATFKQYLSNSKERLNSRFVLNLLKSFGGAFANITDSPFNFNEILVTDSFETRHNFAMLLAKNYIRQGIVQIYKVFGSIDILGNPLELVGKLGTGVYEFVTEPAKGLLGGPKSFAKGLGKGVKSLVSGVVGGSFESVSKISGGLYIVLKNATGDEIAQRPADEDSIGKNMLYGLKEGAVDVYEGFKGIVTKPLKGAKDKGTKGFFQGLLWGAAGLATSPIKLVLKVSNVISTSISSTTFLLTRQKIQKYGRVRYPRHIRVNKILEPYNSKLAQAQAFLYTLEDYRKETLIYFSEIPLQAGRIIKKDLAIILLLTPIYFLYILDGELYKSVEITGIRYLEMHYKDKIYYLCIATDKKNFIVPSQSYPALAGIYNVMASINKNLKTDEGFRFKRPKFIYKAINSDR</sequence>
<dbReference type="PANTHER" id="PTHR16166:SF93">
    <property type="entry name" value="INTERMEMBRANE LIPID TRANSFER PROTEIN VPS13"/>
    <property type="match status" value="1"/>
</dbReference>
<organism evidence="5 6">
    <name type="scientific">Stentor coeruleus</name>
    <dbReference type="NCBI Taxonomy" id="5963"/>
    <lineage>
        <taxon>Eukaryota</taxon>
        <taxon>Sar</taxon>
        <taxon>Alveolata</taxon>
        <taxon>Ciliophora</taxon>
        <taxon>Postciliodesmatophora</taxon>
        <taxon>Heterotrichea</taxon>
        <taxon>Heterotrichida</taxon>
        <taxon>Stentoridae</taxon>
        <taxon>Stentor</taxon>
    </lineage>
</organism>
<evidence type="ECO:0000259" key="4">
    <source>
        <dbReference type="Pfam" id="PF12624"/>
    </source>
</evidence>
<proteinExistence type="inferred from homology"/>
<reference evidence="5 6" key="1">
    <citation type="submission" date="2016-11" db="EMBL/GenBank/DDBJ databases">
        <title>The macronuclear genome of Stentor coeruleus: a giant cell with tiny introns.</title>
        <authorList>
            <person name="Slabodnick M."/>
            <person name="Ruby J.G."/>
            <person name="Reiff S.B."/>
            <person name="Swart E.C."/>
            <person name="Gosai S."/>
            <person name="Prabakaran S."/>
            <person name="Witkowska E."/>
            <person name="Larue G.E."/>
            <person name="Fisher S."/>
            <person name="Freeman R.M."/>
            <person name="Gunawardena J."/>
            <person name="Chu W."/>
            <person name="Stover N.A."/>
            <person name="Gregory B.D."/>
            <person name="Nowacki M."/>
            <person name="Derisi J."/>
            <person name="Roy S.W."/>
            <person name="Marshall W.F."/>
            <person name="Sood P."/>
        </authorList>
    </citation>
    <scope>NUCLEOTIDE SEQUENCE [LARGE SCALE GENOMIC DNA]</scope>
    <source>
        <strain evidence="5">WM001</strain>
    </source>
</reference>
<dbReference type="GO" id="GO:0006623">
    <property type="term" value="P:protein targeting to vacuole"/>
    <property type="evidence" value="ECO:0007669"/>
    <property type="project" value="TreeGrafter"/>
</dbReference>